<gene>
    <name evidence="1" type="ORF">AVEN_63172_1</name>
</gene>
<dbReference type="EMBL" id="BGPR01000045">
    <property type="protein sequence ID" value="GBL85841.1"/>
    <property type="molecule type" value="Genomic_DNA"/>
</dbReference>
<protein>
    <submittedName>
        <fullName evidence="1">Uncharacterized protein</fullName>
    </submittedName>
</protein>
<proteinExistence type="predicted"/>
<organism evidence="1 2">
    <name type="scientific">Araneus ventricosus</name>
    <name type="common">Orbweaver spider</name>
    <name type="synonym">Epeira ventricosa</name>
    <dbReference type="NCBI Taxonomy" id="182803"/>
    <lineage>
        <taxon>Eukaryota</taxon>
        <taxon>Metazoa</taxon>
        <taxon>Ecdysozoa</taxon>
        <taxon>Arthropoda</taxon>
        <taxon>Chelicerata</taxon>
        <taxon>Arachnida</taxon>
        <taxon>Araneae</taxon>
        <taxon>Araneomorphae</taxon>
        <taxon>Entelegynae</taxon>
        <taxon>Araneoidea</taxon>
        <taxon>Araneidae</taxon>
        <taxon>Araneus</taxon>
    </lineage>
</organism>
<dbReference type="AlphaFoldDB" id="A0A4Y2B0I1"/>
<keyword evidence="2" id="KW-1185">Reference proteome</keyword>
<reference evidence="1 2" key="1">
    <citation type="journal article" date="2019" name="Sci. Rep.">
        <title>Orb-weaving spider Araneus ventricosus genome elucidates the spidroin gene catalogue.</title>
        <authorList>
            <person name="Kono N."/>
            <person name="Nakamura H."/>
            <person name="Ohtoshi R."/>
            <person name="Moran D.A.P."/>
            <person name="Shinohara A."/>
            <person name="Yoshida Y."/>
            <person name="Fujiwara M."/>
            <person name="Mori M."/>
            <person name="Tomita M."/>
            <person name="Arakawa K."/>
        </authorList>
    </citation>
    <scope>NUCLEOTIDE SEQUENCE [LARGE SCALE GENOMIC DNA]</scope>
</reference>
<accession>A0A4Y2B0I1</accession>
<dbReference type="Proteomes" id="UP000499080">
    <property type="component" value="Unassembled WGS sequence"/>
</dbReference>
<evidence type="ECO:0000313" key="2">
    <source>
        <dbReference type="Proteomes" id="UP000499080"/>
    </source>
</evidence>
<evidence type="ECO:0000313" key="1">
    <source>
        <dbReference type="EMBL" id="GBL85841.1"/>
    </source>
</evidence>
<comment type="caution">
    <text evidence="1">The sequence shown here is derived from an EMBL/GenBank/DDBJ whole genome shotgun (WGS) entry which is preliminary data.</text>
</comment>
<sequence>MKLFLSLGAIIRARIHQGSKSVVTYRVTDNPLDQFRKKFFDGVVEDEDRYYFTGDAVAFDKNKTLFTIKHSIQTFIRPWWCRLSIHLNFKGSMTGKCCETSTYIQKTDVIIHNRSAIYNTKLFPQMERAKKKTLTLLLFSSGN</sequence>
<name>A0A4Y2B0I1_ARAVE</name>